<name>A0A261S6B9_9BORD</name>
<keyword evidence="5 7" id="KW-0472">Membrane</keyword>
<keyword evidence="2" id="KW-1003">Cell membrane</keyword>
<evidence type="ECO:0000256" key="6">
    <source>
        <dbReference type="SAM" id="Coils"/>
    </source>
</evidence>
<evidence type="ECO:0000313" key="12">
    <source>
        <dbReference type="Proteomes" id="UP000217005"/>
    </source>
</evidence>
<keyword evidence="6" id="KW-0175">Coiled coil</keyword>
<dbReference type="Proteomes" id="UP000216354">
    <property type="component" value="Unassembled WGS sequence"/>
</dbReference>
<evidence type="ECO:0000256" key="2">
    <source>
        <dbReference type="ARBA" id="ARBA00022475"/>
    </source>
</evidence>
<evidence type="ECO:0000256" key="3">
    <source>
        <dbReference type="ARBA" id="ARBA00022692"/>
    </source>
</evidence>
<dbReference type="PANTHER" id="PTHR35007:SF1">
    <property type="entry name" value="PILUS ASSEMBLY PROTEIN"/>
    <property type="match status" value="1"/>
</dbReference>
<dbReference type="EMBL" id="NEVL01000004">
    <property type="protein sequence ID" value="OZI32924.1"/>
    <property type="molecule type" value="Genomic_DNA"/>
</dbReference>
<keyword evidence="11" id="KW-1185">Reference proteome</keyword>
<dbReference type="PANTHER" id="PTHR35007">
    <property type="entry name" value="INTEGRAL MEMBRANE PROTEIN-RELATED"/>
    <property type="match status" value="1"/>
</dbReference>
<accession>A0A261S6B9</accession>
<reference evidence="10 11" key="2">
    <citation type="submission" date="2017-05" db="EMBL/GenBank/DDBJ databases">
        <title>Complete and WGS of Bordetella genogroups.</title>
        <authorList>
            <person name="Spilker T."/>
            <person name="Lipuma J."/>
        </authorList>
    </citation>
    <scope>NUCLEOTIDE SEQUENCE [LARGE SCALE GENOMIC DNA]</scope>
    <source>
        <strain evidence="10 11">AU9795</strain>
    </source>
</reference>
<proteinExistence type="predicted"/>
<feature type="transmembrane region" description="Helical" evidence="7">
    <location>
        <begin position="250"/>
        <end position="270"/>
    </location>
</feature>
<dbReference type="GO" id="GO:0005886">
    <property type="term" value="C:plasma membrane"/>
    <property type="evidence" value="ECO:0007669"/>
    <property type="project" value="UniProtKB-SubCell"/>
</dbReference>
<evidence type="ECO:0000256" key="7">
    <source>
        <dbReference type="SAM" id="Phobius"/>
    </source>
</evidence>
<evidence type="ECO:0000313" key="11">
    <source>
        <dbReference type="Proteomes" id="UP000216354"/>
    </source>
</evidence>
<evidence type="ECO:0000256" key="5">
    <source>
        <dbReference type="ARBA" id="ARBA00023136"/>
    </source>
</evidence>
<evidence type="ECO:0000256" key="1">
    <source>
        <dbReference type="ARBA" id="ARBA00004651"/>
    </source>
</evidence>
<keyword evidence="4 7" id="KW-1133">Transmembrane helix</keyword>
<dbReference type="AlphaFoldDB" id="A0A261S6B9"/>
<evidence type="ECO:0000313" key="9">
    <source>
        <dbReference type="EMBL" id="OZI32924.1"/>
    </source>
</evidence>
<evidence type="ECO:0000259" key="8">
    <source>
        <dbReference type="Pfam" id="PF00482"/>
    </source>
</evidence>
<comment type="caution">
    <text evidence="9">The sequence shown here is derived from an EMBL/GenBank/DDBJ whole genome shotgun (WGS) entry which is preliminary data.</text>
</comment>
<organism evidence="9 12">
    <name type="scientific">Bordetella genomosp. 1</name>
    <dbReference type="NCBI Taxonomy" id="1395607"/>
    <lineage>
        <taxon>Bacteria</taxon>
        <taxon>Pseudomonadati</taxon>
        <taxon>Pseudomonadota</taxon>
        <taxon>Betaproteobacteria</taxon>
        <taxon>Burkholderiales</taxon>
        <taxon>Alcaligenaceae</taxon>
        <taxon>Bordetella</taxon>
    </lineage>
</organism>
<dbReference type="RefSeq" id="WP_094827919.1">
    <property type="nucleotide sequence ID" value="NZ_NEVL01000004.1"/>
</dbReference>
<protein>
    <submittedName>
        <fullName evidence="9">Type II secretion protein F</fullName>
    </submittedName>
</protein>
<reference evidence="9 12" key="1">
    <citation type="submission" date="2017-05" db="EMBL/GenBank/DDBJ databases">
        <title>Complete and WGS of Bordetella genogroups.</title>
        <authorList>
            <person name="Spilker T."/>
            <person name="LiPuma J."/>
        </authorList>
    </citation>
    <scope>NUCLEOTIDE SEQUENCE [LARGE SCALE GENOMIC DNA]</scope>
    <source>
        <strain evidence="9 12">AU17610</strain>
    </source>
</reference>
<dbReference type="InterPro" id="IPR018076">
    <property type="entry name" value="T2SS_GspF_dom"/>
</dbReference>
<dbReference type="OrthoDB" id="597333at2"/>
<dbReference type="EMBL" id="NEVR01000006">
    <property type="protein sequence ID" value="OZI57031.1"/>
    <property type="molecule type" value="Genomic_DNA"/>
</dbReference>
<dbReference type="Proteomes" id="UP000217005">
    <property type="component" value="Unassembled WGS sequence"/>
</dbReference>
<evidence type="ECO:0000313" key="10">
    <source>
        <dbReference type="EMBL" id="OZI57031.1"/>
    </source>
</evidence>
<sequence>MMSTALLLAAVALLLLAAAFVLVLRATSVARRSATSAYLDTRLDQGRANAASVTAQTFMQPIRRGGNAWSRLLLLAGEPSNQRIYFILFLPPLLVGAVLWLAAGPAAAAAGAVLLLLGGYFRIWYKADKRKRRMIAQLPEFLDAAVRLIMIGNSVSSAFQSATRSVEQPLLEVVQRADALARSGKELDVALSQVARQYGLQELLLVSAVISLALRFGGRSDQVLERMAGFMRDLEQARNELTALSAEVRLSAWVLALLPIGVALFIIMTNNALFMGMWNDELGFKMLMLAAGLQVGGSYWLYRMARGV</sequence>
<feature type="transmembrane region" description="Helical" evidence="7">
    <location>
        <begin position="282"/>
        <end position="302"/>
    </location>
</feature>
<keyword evidence="3 7" id="KW-0812">Transmembrane</keyword>
<feature type="transmembrane region" description="Helical" evidence="7">
    <location>
        <begin position="98"/>
        <end position="125"/>
    </location>
</feature>
<feature type="coiled-coil region" evidence="6">
    <location>
        <begin position="220"/>
        <end position="247"/>
    </location>
</feature>
<evidence type="ECO:0000256" key="4">
    <source>
        <dbReference type="ARBA" id="ARBA00022989"/>
    </source>
</evidence>
<gene>
    <name evidence="10" type="ORF">CAL27_22470</name>
    <name evidence="9" type="ORF">CEG14_18780</name>
</gene>
<feature type="domain" description="Type II secretion system protein GspF" evidence="8">
    <location>
        <begin position="141"/>
        <end position="267"/>
    </location>
</feature>
<dbReference type="Pfam" id="PF00482">
    <property type="entry name" value="T2SSF"/>
    <property type="match status" value="1"/>
</dbReference>
<comment type="subcellular location">
    <subcellularLocation>
        <location evidence="1">Cell membrane</location>
        <topology evidence="1">Multi-pass membrane protein</topology>
    </subcellularLocation>
</comment>